<dbReference type="AlphaFoldDB" id="A0A1M6NE05"/>
<dbReference type="InterPro" id="IPR009875">
    <property type="entry name" value="PilZ_domain"/>
</dbReference>
<evidence type="ECO:0000313" key="4">
    <source>
        <dbReference type="Proteomes" id="UP000184386"/>
    </source>
</evidence>
<protein>
    <submittedName>
        <fullName evidence="3">C-di-GMP-binding flagellar brake protein YcgR, contains PilZNR and PilZ domains</fullName>
    </submittedName>
</protein>
<dbReference type="STRING" id="1121322.SAMN02745136_01271"/>
<dbReference type="Pfam" id="PF12945">
    <property type="entry name" value="PilZNR"/>
    <property type="match status" value="1"/>
</dbReference>
<dbReference type="SUPFAM" id="SSF141371">
    <property type="entry name" value="PilZ domain-like"/>
    <property type="match status" value="1"/>
</dbReference>
<proteinExistence type="predicted"/>
<gene>
    <name evidence="3" type="ORF">SAMN02745136_01271</name>
</gene>
<organism evidence="3 4">
    <name type="scientific">Anaerocolumna jejuensis DSM 15929</name>
    <dbReference type="NCBI Taxonomy" id="1121322"/>
    <lineage>
        <taxon>Bacteria</taxon>
        <taxon>Bacillati</taxon>
        <taxon>Bacillota</taxon>
        <taxon>Clostridia</taxon>
        <taxon>Lachnospirales</taxon>
        <taxon>Lachnospiraceae</taxon>
        <taxon>Anaerocolumna</taxon>
    </lineage>
</organism>
<evidence type="ECO:0000313" key="3">
    <source>
        <dbReference type="EMBL" id="SHJ93947.1"/>
    </source>
</evidence>
<dbReference type="OrthoDB" id="9783080at2"/>
<accession>A0A1M6NE05</accession>
<dbReference type="RefSeq" id="WP_073274032.1">
    <property type="nucleotide sequence ID" value="NZ_FRAC01000008.1"/>
</dbReference>
<reference evidence="3 4" key="1">
    <citation type="submission" date="2016-11" db="EMBL/GenBank/DDBJ databases">
        <authorList>
            <person name="Jaros S."/>
            <person name="Januszkiewicz K."/>
            <person name="Wedrychowicz H."/>
        </authorList>
    </citation>
    <scope>NUCLEOTIDE SEQUENCE [LARGE SCALE GENOMIC DNA]</scope>
    <source>
        <strain evidence="3 4">DSM 15929</strain>
    </source>
</reference>
<evidence type="ECO:0000259" key="2">
    <source>
        <dbReference type="Pfam" id="PF12945"/>
    </source>
</evidence>
<keyword evidence="3" id="KW-0966">Cell projection</keyword>
<sequence>MVRDVVAIGDKVELKLMDKNEDAVKKIYKSKVLDFKDYASVIIAMPIIKGRVIPLSVGDKYSLRFFTQTGLYECKGLITDRANDDKIYILTVELTSALEKYQRRQFFRLSCVLDTDYYIATEAELTLRYKLKQNIFKSPEDKQACIDALEQCKKEWKLGIVVDLSGGGARLMSENIHDVGSTMQMQIHFNSKVSMKSDCLMGVIISTEKMTNRVGFYGYRVQFLELHKEDRESIIKYIFEEEIKQRTKDKNNL</sequence>
<dbReference type="Proteomes" id="UP000184386">
    <property type="component" value="Unassembled WGS sequence"/>
</dbReference>
<feature type="domain" description="PilZ" evidence="1">
    <location>
        <begin position="156"/>
        <end position="240"/>
    </location>
</feature>
<dbReference type="EMBL" id="FRAC01000008">
    <property type="protein sequence ID" value="SHJ93947.1"/>
    <property type="molecule type" value="Genomic_DNA"/>
</dbReference>
<keyword evidence="3" id="KW-0969">Cilium</keyword>
<dbReference type="InterPro" id="IPR009926">
    <property type="entry name" value="T3SS_YcgR_PilZN"/>
</dbReference>
<name>A0A1M6NE05_9FIRM</name>
<keyword evidence="3" id="KW-0282">Flagellum</keyword>
<evidence type="ECO:0000259" key="1">
    <source>
        <dbReference type="Pfam" id="PF07238"/>
    </source>
</evidence>
<dbReference type="Gene3D" id="2.40.10.220">
    <property type="entry name" value="predicted glycosyltransferase like domains"/>
    <property type="match status" value="1"/>
</dbReference>
<keyword evidence="4" id="KW-1185">Reference proteome</keyword>
<feature type="domain" description="Type III secretion system flagellar brake protein YcgR PilZN" evidence="2">
    <location>
        <begin position="8"/>
        <end position="93"/>
    </location>
</feature>
<dbReference type="GO" id="GO:0035438">
    <property type="term" value="F:cyclic-di-GMP binding"/>
    <property type="evidence" value="ECO:0007669"/>
    <property type="project" value="InterPro"/>
</dbReference>
<dbReference type="Pfam" id="PF07238">
    <property type="entry name" value="PilZ"/>
    <property type="match status" value="1"/>
</dbReference>